<proteinExistence type="predicted"/>
<gene>
    <name evidence="3" type="ORF">JCM19232_2015</name>
</gene>
<evidence type="ECO:0000256" key="1">
    <source>
        <dbReference type="SAM" id="Coils"/>
    </source>
</evidence>
<reference evidence="3 4" key="2">
    <citation type="submission" date="2015-01" db="EMBL/GenBank/DDBJ databases">
        <authorList>
            <consortium name="NBRP consortium"/>
            <person name="Sawabe T."/>
            <person name="Meirelles P."/>
            <person name="Feng G."/>
            <person name="Sayaka M."/>
            <person name="Hattori M."/>
            <person name="Ohkuma M."/>
        </authorList>
    </citation>
    <scope>NUCLEOTIDE SEQUENCE [LARGE SCALE GENOMIC DNA]</scope>
    <source>
        <strain evidence="3 4">JCM19232</strain>
    </source>
</reference>
<dbReference type="EMBL" id="BBSA01000017">
    <property type="protein sequence ID" value="GAM65140.1"/>
    <property type="molecule type" value="Genomic_DNA"/>
</dbReference>
<keyword evidence="1" id="KW-0175">Coiled coil</keyword>
<feature type="chain" id="PRO_5002122098" evidence="2">
    <location>
        <begin position="33"/>
        <end position="107"/>
    </location>
</feature>
<evidence type="ECO:0000313" key="4">
    <source>
        <dbReference type="Proteomes" id="UP000031670"/>
    </source>
</evidence>
<accession>A0A0B8PDU4</accession>
<dbReference type="AlphaFoldDB" id="A0A0B8PDU4"/>
<evidence type="ECO:0000256" key="2">
    <source>
        <dbReference type="SAM" id="SignalP"/>
    </source>
</evidence>
<sequence length="107" mass="11871">MNQAPTRKQKRNASVRNAGVLLLLAASLLHSAAPLASTEELKGVKGEISRQQRSLAQQQKELDGLQKRLKSDELAISNATKKLSQTQSTLRPHKRILPSTRSSMMLW</sequence>
<name>A0A0B8PDU4_9VIBR</name>
<protein>
    <submittedName>
        <fullName evidence="3">Uncharacterized protein</fullName>
    </submittedName>
</protein>
<feature type="coiled-coil region" evidence="1">
    <location>
        <begin position="41"/>
        <end position="82"/>
    </location>
</feature>
<dbReference type="Proteomes" id="UP000031670">
    <property type="component" value="Unassembled WGS sequence"/>
</dbReference>
<reference evidence="3 4" key="1">
    <citation type="submission" date="2015-01" db="EMBL/GenBank/DDBJ databases">
        <title>Vibrio sp. C5 JCM 19232 whole genome shotgun sequence.</title>
        <authorList>
            <person name="Sawabe T."/>
            <person name="Meirelles P."/>
            <person name="Feng G."/>
            <person name="Sayaka M."/>
            <person name="Hattori M."/>
            <person name="Ohkuma M."/>
        </authorList>
    </citation>
    <scope>NUCLEOTIDE SEQUENCE [LARGE SCALE GENOMIC DNA]</scope>
    <source>
        <strain evidence="3 4">JCM19232</strain>
    </source>
</reference>
<comment type="caution">
    <text evidence="3">The sequence shown here is derived from an EMBL/GenBank/DDBJ whole genome shotgun (WGS) entry which is preliminary data.</text>
</comment>
<feature type="signal peptide" evidence="2">
    <location>
        <begin position="1"/>
        <end position="32"/>
    </location>
</feature>
<evidence type="ECO:0000313" key="3">
    <source>
        <dbReference type="EMBL" id="GAM65140.1"/>
    </source>
</evidence>
<organism evidence="3 4">
    <name type="scientific">Vibrio ishigakensis</name>
    <dbReference type="NCBI Taxonomy" id="1481914"/>
    <lineage>
        <taxon>Bacteria</taxon>
        <taxon>Pseudomonadati</taxon>
        <taxon>Pseudomonadota</taxon>
        <taxon>Gammaproteobacteria</taxon>
        <taxon>Vibrionales</taxon>
        <taxon>Vibrionaceae</taxon>
        <taxon>Vibrio</taxon>
    </lineage>
</organism>
<keyword evidence="2" id="KW-0732">Signal</keyword>